<comment type="caution">
    <text evidence="2">The sequence shown here is derived from an EMBL/GenBank/DDBJ whole genome shotgun (WGS) entry which is preliminary data.</text>
</comment>
<gene>
    <name evidence="2" type="ORF">H8Z76_09055</name>
</gene>
<accession>A0ABR7IBB4</accession>
<proteinExistence type="predicted"/>
<protein>
    <submittedName>
        <fullName evidence="2">DUF1638 domain-containing protein</fullName>
    </submittedName>
</protein>
<dbReference type="RefSeq" id="WP_022515105.1">
    <property type="nucleotide sequence ID" value="NZ_JACOQH010000006.1"/>
</dbReference>
<dbReference type="EMBL" id="JACOQH010000006">
    <property type="protein sequence ID" value="MBC5754153.1"/>
    <property type="molecule type" value="Genomic_DNA"/>
</dbReference>
<feature type="domain" description="DUF1638" evidence="1">
    <location>
        <begin position="32"/>
        <end position="194"/>
    </location>
</feature>
<name>A0ABR7IBB4_9FIRM</name>
<dbReference type="Pfam" id="PF07796">
    <property type="entry name" value="DUF1638"/>
    <property type="match status" value="1"/>
</dbReference>
<reference evidence="2 3" key="1">
    <citation type="submission" date="2020-08" db="EMBL/GenBank/DDBJ databases">
        <title>Genome public.</title>
        <authorList>
            <person name="Liu C."/>
            <person name="Sun Q."/>
        </authorList>
    </citation>
    <scope>NUCLEOTIDE SEQUENCE [LARGE SCALE GENOMIC DNA]</scope>
    <source>
        <strain evidence="2 3">BX0805</strain>
    </source>
</reference>
<sequence>MKRLIVSCGMLAEELKKACAGQSVLPEIIEQPRGMHEHPKELKERLSVLISEHQNVDEIVLTYGLCGYGTVGLISENTRLVLPRFDDCISQLLYRETEGRTCRSKIQAGHLYLTGGWIKDKKSVLGQCKEITETYGENAPEILDAIYGGYHTMDVIDTGAHNIEETEKNAEEICRYLPLKKEKITGSCDILKRIISGDYDDNFIVLNPGDAVTEQMFRFNGR</sequence>
<organism evidence="2 3">
    <name type="scientific">Roseburia yibonii</name>
    <dbReference type="NCBI Taxonomy" id="2763063"/>
    <lineage>
        <taxon>Bacteria</taxon>
        <taxon>Bacillati</taxon>
        <taxon>Bacillota</taxon>
        <taxon>Clostridia</taxon>
        <taxon>Lachnospirales</taxon>
        <taxon>Lachnospiraceae</taxon>
        <taxon>Roseburia</taxon>
    </lineage>
</organism>
<evidence type="ECO:0000259" key="1">
    <source>
        <dbReference type="Pfam" id="PF07796"/>
    </source>
</evidence>
<evidence type="ECO:0000313" key="2">
    <source>
        <dbReference type="EMBL" id="MBC5754153.1"/>
    </source>
</evidence>
<dbReference type="Proteomes" id="UP000621540">
    <property type="component" value="Unassembled WGS sequence"/>
</dbReference>
<dbReference type="InterPro" id="IPR012437">
    <property type="entry name" value="DUF1638"/>
</dbReference>
<keyword evidence="3" id="KW-1185">Reference proteome</keyword>
<evidence type="ECO:0000313" key="3">
    <source>
        <dbReference type="Proteomes" id="UP000621540"/>
    </source>
</evidence>